<evidence type="ECO:0000259" key="9">
    <source>
        <dbReference type="PROSITE" id="PS50969"/>
    </source>
</evidence>
<evidence type="ECO:0000256" key="6">
    <source>
        <dbReference type="PIRSR" id="PIRSR640078-1"/>
    </source>
</evidence>
<feature type="region of interest" description="Disordered" evidence="8">
    <location>
        <begin position="824"/>
        <end position="849"/>
    </location>
</feature>
<dbReference type="EC" id="3.1.3.16" evidence="1"/>
<dbReference type="SFLD" id="SFLDG01124">
    <property type="entry name" value="C0.1:_RNA_Pol_CTD_Phosphatase"/>
    <property type="match status" value="1"/>
</dbReference>
<dbReference type="SUPFAM" id="SSF56784">
    <property type="entry name" value="HAD-like"/>
    <property type="match status" value="1"/>
</dbReference>
<feature type="compositionally biased region" description="Polar residues" evidence="8">
    <location>
        <begin position="347"/>
        <end position="366"/>
    </location>
</feature>
<dbReference type="NCBIfam" id="TIGR02251">
    <property type="entry name" value="HIF-SF_euk"/>
    <property type="match status" value="1"/>
</dbReference>
<gene>
    <name evidence="11" type="primary">LOC115026031</name>
</gene>
<dbReference type="OrthoDB" id="277011at2759"/>
<feature type="active site" description="Proton donor" evidence="6">
    <location>
        <position position="885"/>
    </location>
</feature>
<dbReference type="InterPro" id="IPR023214">
    <property type="entry name" value="HAD_sf"/>
</dbReference>
<feature type="active site" description="4-aspartylphosphate intermediate" evidence="6">
    <location>
        <position position="883"/>
    </location>
</feature>
<name>A0A6J2RVT0_COTGO</name>
<feature type="compositionally biased region" description="Acidic residues" evidence="8">
    <location>
        <begin position="832"/>
        <end position="849"/>
    </location>
</feature>
<dbReference type="AlphaFoldDB" id="A0A6J2RVT0"/>
<evidence type="ECO:0000313" key="10">
    <source>
        <dbReference type="Proteomes" id="UP000504630"/>
    </source>
</evidence>
<evidence type="ECO:0000256" key="1">
    <source>
        <dbReference type="ARBA" id="ARBA00013081"/>
    </source>
</evidence>
<dbReference type="PROSITE" id="PS50969">
    <property type="entry name" value="FCP1"/>
    <property type="match status" value="1"/>
</dbReference>
<keyword evidence="10" id="KW-1185">Reference proteome</keyword>
<proteinExistence type="predicted"/>
<feature type="site" description="Transition state stabilizer" evidence="7">
    <location>
        <position position="939"/>
    </location>
</feature>
<feature type="region of interest" description="Disordered" evidence="8">
    <location>
        <begin position="510"/>
        <end position="571"/>
    </location>
</feature>
<comment type="catalytic activity">
    <reaction evidence="5">
        <text>O-phospho-L-threonyl-[protein] + H2O = L-threonyl-[protein] + phosphate</text>
        <dbReference type="Rhea" id="RHEA:47004"/>
        <dbReference type="Rhea" id="RHEA-COMP:11060"/>
        <dbReference type="Rhea" id="RHEA-COMP:11605"/>
        <dbReference type="ChEBI" id="CHEBI:15377"/>
        <dbReference type="ChEBI" id="CHEBI:30013"/>
        <dbReference type="ChEBI" id="CHEBI:43474"/>
        <dbReference type="ChEBI" id="CHEBI:61977"/>
        <dbReference type="EC" id="3.1.3.16"/>
    </reaction>
</comment>
<dbReference type="InterPro" id="IPR050365">
    <property type="entry name" value="TIM50"/>
</dbReference>
<feature type="compositionally biased region" description="Acidic residues" evidence="8">
    <location>
        <begin position="538"/>
        <end position="550"/>
    </location>
</feature>
<dbReference type="PANTHER" id="PTHR12210">
    <property type="entry name" value="DULLARD PROTEIN PHOSPHATASE"/>
    <property type="match status" value="1"/>
</dbReference>
<evidence type="ECO:0000256" key="4">
    <source>
        <dbReference type="ARBA" id="ARBA00047761"/>
    </source>
</evidence>
<feature type="compositionally biased region" description="Low complexity" evidence="8">
    <location>
        <begin position="388"/>
        <end position="401"/>
    </location>
</feature>
<feature type="region of interest" description="Disordered" evidence="8">
    <location>
        <begin position="260"/>
        <end position="289"/>
    </location>
</feature>
<dbReference type="InterPro" id="IPR040078">
    <property type="entry name" value="RNA_Pol_CTD_Phosphatase"/>
</dbReference>
<dbReference type="InterPro" id="IPR004274">
    <property type="entry name" value="FCP1_dom"/>
</dbReference>
<feature type="region of interest" description="Disordered" evidence="8">
    <location>
        <begin position="347"/>
        <end position="443"/>
    </location>
</feature>
<dbReference type="GO" id="GO:0008420">
    <property type="term" value="F:RNA polymerase II CTD heptapeptide repeat phosphatase activity"/>
    <property type="evidence" value="ECO:0007669"/>
    <property type="project" value="InterPro"/>
</dbReference>
<accession>A0A6J2RVT0</accession>
<dbReference type="KEGG" id="cgob:115026031"/>
<protein>
    <recommendedName>
        <fullName evidence="1">protein-serine/threonine phosphatase</fullName>
        <ecNumber evidence="1">3.1.3.16</ecNumber>
    </recommendedName>
</protein>
<evidence type="ECO:0000256" key="2">
    <source>
        <dbReference type="ARBA" id="ARBA00022801"/>
    </source>
</evidence>
<evidence type="ECO:0000256" key="5">
    <source>
        <dbReference type="ARBA" id="ARBA00048336"/>
    </source>
</evidence>
<keyword evidence="2" id="KW-0378">Hydrolase</keyword>
<evidence type="ECO:0000256" key="7">
    <source>
        <dbReference type="PIRSR" id="PIRSR640078-3"/>
    </source>
</evidence>
<organism evidence="10 11">
    <name type="scientific">Cottoperca gobio</name>
    <name type="common">Frogmouth</name>
    <name type="synonym">Aphritis gobio</name>
    <dbReference type="NCBI Taxonomy" id="56716"/>
    <lineage>
        <taxon>Eukaryota</taxon>
        <taxon>Metazoa</taxon>
        <taxon>Chordata</taxon>
        <taxon>Craniata</taxon>
        <taxon>Vertebrata</taxon>
        <taxon>Euteleostomi</taxon>
        <taxon>Actinopterygii</taxon>
        <taxon>Neopterygii</taxon>
        <taxon>Teleostei</taxon>
        <taxon>Neoteleostei</taxon>
        <taxon>Acanthomorphata</taxon>
        <taxon>Eupercaria</taxon>
        <taxon>Perciformes</taxon>
        <taxon>Notothenioidei</taxon>
        <taxon>Bovichtidae</taxon>
        <taxon>Cottoperca</taxon>
    </lineage>
</organism>
<dbReference type="InterPro" id="IPR011948">
    <property type="entry name" value="Dullard_phosphatase"/>
</dbReference>
<evidence type="ECO:0000256" key="8">
    <source>
        <dbReference type="SAM" id="MobiDB-lite"/>
    </source>
</evidence>
<dbReference type="SMART" id="SM00577">
    <property type="entry name" value="CPDc"/>
    <property type="match status" value="1"/>
</dbReference>
<feature type="compositionally biased region" description="Acidic residues" evidence="8">
    <location>
        <begin position="260"/>
        <end position="286"/>
    </location>
</feature>
<dbReference type="SFLD" id="SFLDS00003">
    <property type="entry name" value="Haloacid_Dehalogenase"/>
    <property type="match status" value="1"/>
</dbReference>
<keyword evidence="3" id="KW-0904">Protein phosphatase</keyword>
<dbReference type="RefSeq" id="XP_029314436.1">
    <property type="nucleotide sequence ID" value="XM_029458576.1"/>
</dbReference>
<feature type="domain" description="FCP1 homology" evidence="9">
    <location>
        <begin position="873"/>
        <end position="1031"/>
    </location>
</feature>
<dbReference type="Pfam" id="PF03031">
    <property type="entry name" value="NIF"/>
    <property type="match status" value="1"/>
</dbReference>
<comment type="catalytic activity">
    <reaction evidence="4">
        <text>O-phospho-L-seryl-[protein] + H2O = L-seryl-[protein] + phosphate</text>
        <dbReference type="Rhea" id="RHEA:20629"/>
        <dbReference type="Rhea" id="RHEA-COMP:9863"/>
        <dbReference type="Rhea" id="RHEA-COMP:11604"/>
        <dbReference type="ChEBI" id="CHEBI:15377"/>
        <dbReference type="ChEBI" id="CHEBI:29999"/>
        <dbReference type="ChEBI" id="CHEBI:43474"/>
        <dbReference type="ChEBI" id="CHEBI:83421"/>
        <dbReference type="EC" id="3.1.3.16"/>
    </reaction>
</comment>
<evidence type="ECO:0000256" key="3">
    <source>
        <dbReference type="ARBA" id="ARBA00022912"/>
    </source>
</evidence>
<evidence type="ECO:0000313" key="11">
    <source>
        <dbReference type="RefSeq" id="XP_029314436.1"/>
    </source>
</evidence>
<feature type="site" description="Transition state stabilizer" evidence="7">
    <location>
        <position position="977"/>
    </location>
</feature>
<dbReference type="GeneID" id="115026031"/>
<feature type="compositionally biased region" description="Acidic residues" evidence="8">
    <location>
        <begin position="510"/>
        <end position="530"/>
    </location>
</feature>
<dbReference type="InParanoid" id="A0A6J2RVT0"/>
<dbReference type="FunFam" id="3.40.50.1000:FF:000013">
    <property type="entry name" value="Carboxy-terminal domain RNA polymerase II polypeptide A small"/>
    <property type="match status" value="1"/>
</dbReference>
<dbReference type="CDD" id="cd07521">
    <property type="entry name" value="HAD_FCP1-like"/>
    <property type="match status" value="1"/>
</dbReference>
<sequence length="1048" mass="118140">MYLENSEQSKVSGEGEPSTRAMLAEQCQVPKLTEVADLTSLSKGADLGIQGLVEYTEQTVVSREMDPSILCVEHCNTDRDETESYSNGHSEGFEQYSDGFFETDQILDHCQTSGLSQPFDDCECFKPHKSSEHCANHSLACKCSSCCEHCAQHLQLFQQCKPSAQQFESFDFEPDTLAVNCDSFGQCEMSNFTPECTDHLEFLQQYEPSDQQCECSDSELDTSTEDSQQCEMTDGFTPNISDSVDLLDCGTELCEYDECTNDSDEESCPPEQEGEQNETEPIDDEPCTLSEDVNSAHFETPVHVYFDDHEDVASSSECCDIHQLTEENSPQATALDLSTDHCEMDYSETNQQGATSEQCSDQTSEFSTEDGSSDCSSIETKSFKTCPDDSISSNNCSVSSGDSEKETQEDSSDEQTQWESFEDDDEMEQNNINGSNEDKNKTPTADIIIEDYFDLFDSGDYHGNAFAQKQRYISCFDGGDIHHRLHLEEVESEGQKLSYKCKEINEEIHEETDTCLDAPDEEYEDTYEEDASQRDESSSESEEQPEDWIVESESSLAGDEVEENESEAHGLYSENCEEAEEDEDTVFDGHVSEICNNNEEEENEDYVEEEVCLSSGNEESMSAPCSEDISVEGDAYEDEVSFAHNYESLYTIEHLQTTVVVTEPEDKVFIACSEMEPYWSLVEQEEYGEMCEPGVEEYYAYQIKSLPSSVKQTLNGFIMDGRLYNQVIHRDDSRNEREDALLSLKELQAYTEEFDAVQLGLTDVELSENLATGSVVEKTTNKQTPESGNECGFSDISRVIQPTLDLIHSVSQLAKKEYKLVTGTEENKATEEGTDSEEEQSDDESSEPCECEYCIPPIEEVPAKPLLPRMKSNDAGKICVVIDLDETLVHSSFKPVNNADFIIPVEIDGTVHQVYVLKRPHVDEFLKRMGELFECVLFTASLSKYADPVSDLLDKWGAFRYRLFRESCVFHKGNYVKDMSRLGRDLNKVIIIDNSPASYVFHPDNAVPVASWFDDMSDTELLDLIPFFERLSKVEDVYEVLQQQRTSS</sequence>
<dbReference type="Proteomes" id="UP000504630">
    <property type="component" value="Chromosome 21"/>
</dbReference>
<dbReference type="InterPro" id="IPR036412">
    <property type="entry name" value="HAD-like_sf"/>
</dbReference>
<reference evidence="11" key="1">
    <citation type="submission" date="2025-08" db="UniProtKB">
        <authorList>
            <consortium name="RefSeq"/>
        </authorList>
    </citation>
    <scope>IDENTIFICATION</scope>
</reference>
<dbReference type="Gene3D" id="3.40.50.1000">
    <property type="entry name" value="HAD superfamily/HAD-like"/>
    <property type="match status" value="1"/>
</dbReference>